<evidence type="ECO:0000313" key="3">
    <source>
        <dbReference type="EMBL" id="KMO42247.1"/>
    </source>
</evidence>
<dbReference type="RefSeq" id="WP_048450996.1">
    <property type="nucleotide sequence ID" value="NZ_LABZ01000071.1"/>
</dbReference>
<keyword evidence="4" id="KW-1185">Reference proteome</keyword>
<gene>
    <name evidence="3" type="ORF">VQ03_11430</name>
</gene>
<dbReference type="SUPFAM" id="SSF56801">
    <property type="entry name" value="Acetyl-CoA synthetase-like"/>
    <property type="match status" value="1"/>
</dbReference>
<dbReference type="PANTHER" id="PTHR43767:SF7">
    <property type="entry name" value="MEDIUM_LONG-CHAIN-FATTY-ACID--COA LIGASE FADD8"/>
    <property type="match status" value="1"/>
</dbReference>
<dbReference type="PROSITE" id="PS00455">
    <property type="entry name" value="AMP_BINDING"/>
    <property type="match status" value="1"/>
</dbReference>
<evidence type="ECO:0000259" key="2">
    <source>
        <dbReference type="Pfam" id="PF13193"/>
    </source>
</evidence>
<dbReference type="InterPro" id="IPR045851">
    <property type="entry name" value="AMP-bd_C_sf"/>
</dbReference>
<dbReference type="Pfam" id="PF00501">
    <property type="entry name" value="AMP-binding"/>
    <property type="match status" value="1"/>
</dbReference>
<sequence length="585" mass="62090">MTEPSAATPTASVPSSAVPSWPALSLAEATARLTAPGSPFAMAEVPIRGVPTRIWANAPLTLRDIFVAGRAHGEKTFLVYEDERASFEAFSRATLALAGNLIRGGVRPGDRVAIAMRNLPEWPVAFFAALLAGAVATPLNAWWTGPELDHGFTDSGASVAIVDEERWARIADRRSGYPALTRVLIARAEAAPGTESLTDIIGPVADWGGLPEGRIPAIAIGPDDVATLFYTSGTTGRSKGAIGTHRAGASGVMAHPFSAARAFLRRGEPVPVPDPSAPQKVGLLSIPLFHVTGCFATLVPNLHRGGRLVMMRRWDLARALALIERERCTSAGGVPTIAFQLLDGMAAGTHDLSSLETISYGGAPAPADLVRRLRAAFPNAQPATGWGMTETTATFTHHQGEDYVHRPDSCGPALPVCDAKVMDPEEKPLPPGEVGELWVKGPIVIAGYWNRPDADAAVFRDGWLRTGDLARIDPEGFITIVDRAKDMLIRGGENIYCAEVEGVLYDHPSVVDAAVVGIPHPTLGEEPAAVVAIARGAEASEEELRAFVAARLAAFKVPVRILLHDEILPRNANGKILKGDLKTLF</sequence>
<dbReference type="InterPro" id="IPR020845">
    <property type="entry name" value="AMP-binding_CS"/>
</dbReference>
<keyword evidence="3" id="KW-0436">Ligase</keyword>
<dbReference type="InterPro" id="IPR000873">
    <property type="entry name" value="AMP-dep_synth/lig_dom"/>
</dbReference>
<accession>A0A0J6T8N5</accession>
<evidence type="ECO:0000313" key="4">
    <source>
        <dbReference type="Proteomes" id="UP000036449"/>
    </source>
</evidence>
<reference evidence="3 4" key="1">
    <citation type="submission" date="2015-03" db="EMBL/GenBank/DDBJ databases">
        <title>Genome sequencing of Methylobacterium tarhaniae DSM 25844.</title>
        <authorList>
            <person name="Chaudhry V."/>
            <person name="Patil P.B."/>
        </authorList>
    </citation>
    <scope>NUCLEOTIDE SEQUENCE [LARGE SCALE GENOMIC DNA]</scope>
    <source>
        <strain evidence="3 4">DSM 25844</strain>
    </source>
</reference>
<dbReference type="InterPro" id="IPR025110">
    <property type="entry name" value="AMP-bd_C"/>
</dbReference>
<dbReference type="Gene3D" id="2.30.38.10">
    <property type="entry name" value="Luciferase, Domain 3"/>
    <property type="match status" value="1"/>
</dbReference>
<dbReference type="OrthoDB" id="9803968at2"/>
<dbReference type="Gene3D" id="3.30.300.30">
    <property type="match status" value="1"/>
</dbReference>
<proteinExistence type="predicted"/>
<dbReference type="PATRIC" id="fig|1187852.3.peg.6194"/>
<dbReference type="GO" id="GO:0016877">
    <property type="term" value="F:ligase activity, forming carbon-sulfur bonds"/>
    <property type="evidence" value="ECO:0007669"/>
    <property type="project" value="UniProtKB-ARBA"/>
</dbReference>
<dbReference type="Pfam" id="PF13193">
    <property type="entry name" value="AMP-binding_C"/>
    <property type="match status" value="1"/>
</dbReference>
<protein>
    <submittedName>
        <fullName evidence="3">Fatty acid--CoA ligase</fullName>
    </submittedName>
</protein>
<dbReference type="Proteomes" id="UP000036449">
    <property type="component" value="Unassembled WGS sequence"/>
</dbReference>
<name>A0A0J6T8N5_9HYPH</name>
<dbReference type="EMBL" id="LABZ01000071">
    <property type="protein sequence ID" value="KMO42247.1"/>
    <property type="molecule type" value="Genomic_DNA"/>
</dbReference>
<dbReference type="PANTHER" id="PTHR43767">
    <property type="entry name" value="LONG-CHAIN-FATTY-ACID--COA LIGASE"/>
    <property type="match status" value="1"/>
</dbReference>
<feature type="domain" description="AMP-binding enzyme C-terminal" evidence="2">
    <location>
        <begin position="499"/>
        <end position="575"/>
    </location>
</feature>
<dbReference type="AlphaFoldDB" id="A0A0J6T8N5"/>
<feature type="domain" description="AMP-dependent synthetase/ligase" evidence="1">
    <location>
        <begin position="70"/>
        <end position="449"/>
    </location>
</feature>
<dbReference type="Gene3D" id="3.40.50.980">
    <property type="match status" value="2"/>
</dbReference>
<comment type="caution">
    <text evidence="3">The sequence shown here is derived from an EMBL/GenBank/DDBJ whole genome shotgun (WGS) entry which is preliminary data.</text>
</comment>
<evidence type="ECO:0000259" key="1">
    <source>
        <dbReference type="Pfam" id="PF00501"/>
    </source>
</evidence>
<dbReference type="InterPro" id="IPR050237">
    <property type="entry name" value="ATP-dep_AMP-bd_enzyme"/>
</dbReference>
<organism evidence="3 4">
    <name type="scientific">Methylobacterium tarhaniae</name>
    <dbReference type="NCBI Taxonomy" id="1187852"/>
    <lineage>
        <taxon>Bacteria</taxon>
        <taxon>Pseudomonadati</taxon>
        <taxon>Pseudomonadota</taxon>
        <taxon>Alphaproteobacteria</taxon>
        <taxon>Hyphomicrobiales</taxon>
        <taxon>Methylobacteriaceae</taxon>
        <taxon>Methylobacterium</taxon>
    </lineage>
</organism>